<protein>
    <submittedName>
        <fullName evidence="5">Oxidoreductase</fullName>
    </submittedName>
</protein>
<feature type="domain" description="Gfo/Idh/MocA-like oxidoreductase N-terminal" evidence="3">
    <location>
        <begin position="10"/>
        <end position="126"/>
    </location>
</feature>
<keyword evidence="6" id="KW-1185">Reference proteome</keyword>
<comment type="caution">
    <text evidence="5">The sequence shown here is derived from an EMBL/GenBank/DDBJ whole genome shotgun (WGS) entry which is preliminary data.</text>
</comment>
<comment type="similarity">
    <text evidence="1">Belongs to the Gfo/Idh/MocA family.</text>
</comment>
<gene>
    <name evidence="5" type="ORF">JANAI62_15820</name>
</gene>
<dbReference type="InterPro" id="IPR055170">
    <property type="entry name" value="GFO_IDH_MocA-like_dom"/>
</dbReference>
<dbReference type="InterPro" id="IPR050984">
    <property type="entry name" value="Gfo/Idh/MocA_domain"/>
</dbReference>
<evidence type="ECO:0000259" key="4">
    <source>
        <dbReference type="Pfam" id="PF22725"/>
    </source>
</evidence>
<dbReference type="SUPFAM" id="SSF55347">
    <property type="entry name" value="Glyceraldehyde-3-phosphate dehydrogenase-like, C-terminal domain"/>
    <property type="match status" value="1"/>
</dbReference>
<organism evidence="5 6">
    <name type="scientific">Jannaschia pagri</name>
    <dbReference type="NCBI Taxonomy" id="2829797"/>
    <lineage>
        <taxon>Bacteria</taxon>
        <taxon>Pseudomonadati</taxon>
        <taxon>Pseudomonadota</taxon>
        <taxon>Alphaproteobacteria</taxon>
        <taxon>Rhodobacterales</taxon>
        <taxon>Roseobacteraceae</taxon>
        <taxon>Jannaschia</taxon>
    </lineage>
</organism>
<evidence type="ECO:0000256" key="2">
    <source>
        <dbReference type="ARBA" id="ARBA00023002"/>
    </source>
</evidence>
<feature type="domain" description="GFO/IDH/MocA-like oxidoreductase" evidence="4">
    <location>
        <begin position="139"/>
        <end position="253"/>
    </location>
</feature>
<dbReference type="Gene3D" id="3.30.360.10">
    <property type="entry name" value="Dihydrodipicolinate Reductase, domain 2"/>
    <property type="match status" value="1"/>
</dbReference>
<keyword evidence="2" id="KW-0560">Oxidoreductase</keyword>
<reference evidence="5 6" key="1">
    <citation type="submission" date="2021-05" db="EMBL/GenBank/DDBJ databases">
        <title>Bacteria Genome sequencing.</title>
        <authorList>
            <person name="Takabe Y."/>
            <person name="Nakajima Y."/>
            <person name="Suzuki S."/>
            <person name="Shiozaki T."/>
        </authorList>
    </citation>
    <scope>NUCLEOTIDE SEQUENCE [LARGE SCALE GENOMIC DNA]</scope>
    <source>
        <strain evidence="5 6">AI_62</strain>
    </source>
</reference>
<sequence length="333" mass="35977">MEDAPMSDPIRWGVLGASNFARKDMAPAIHAARGHVLAALATRSPQKAEPFAAIAPGLRVHVDYDALLADPEIDAVYVPLPHTMHVDWGIKALEAGKHVLVEKPVAMSEAEIAPLIAARDRTGLQAAEAYMIVHHPQWALVRDLLSDGAIGRLRHVEGVFTYDNSADPGNIRNAAAMGGGALPDIGVYTYGCTRWATGAEPDAITHADIEWENGCDVLARVSARFPGFTAHWVNSMRLLPEQFMLFHGEAGLIRLATPFNAARFGEASVDWRGRDGITHRRSWPGLDQYVLQVEAFGAAIRGEAPFPWTLENAAGTQRVIDMAYAAAGGRPAV</sequence>
<name>A0ABQ4NKL9_9RHOB</name>
<dbReference type="Proteomes" id="UP000786693">
    <property type="component" value="Unassembled WGS sequence"/>
</dbReference>
<accession>A0ABQ4NKL9</accession>
<proteinExistence type="inferred from homology"/>
<evidence type="ECO:0000259" key="3">
    <source>
        <dbReference type="Pfam" id="PF01408"/>
    </source>
</evidence>
<dbReference type="EMBL" id="BPFH01000002">
    <property type="protein sequence ID" value="GIT94959.1"/>
    <property type="molecule type" value="Genomic_DNA"/>
</dbReference>
<evidence type="ECO:0000313" key="6">
    <source>
        <dbReference type="Proteomes" id="UP000786693"/>
    </source>
</evidence>
<evidence type="ECO:0000256" key="1">
    <source>
        <dbReference type="ARBA" id="ARBA00010928"/>
    </source>
</evidence>
<dbReference type="PANTHER" id="PTHR22604:SF105">
    <property type="entry name" value="TRANS-1,2-DIHYDROBENZENE-1,2-DIOL DEHYDROGENASE"/>
    <property type="match status" value="1"/>
</dbReference>
<dbReference type="PANTHER" id="PTHR22604">
    <property type="entry name" value="OXIDOREDUCTASES"/>
    <property type="match status" value="1"/>
</dbReference>
<dbReference type="InterPro" id="IPR000683">
    <property type="entry name" value="Gfo/Idh/MocA-like_OxRdtase_N"/>
</dbReference>
<dbReference type="SUPFAM" id="SSF51735">
    <property type="entry name" value="NAD(P)-binding Rossmann-fold domains"/>
    <property type="match status" value="1"/>
</dbReference>
<evidence type="ECO:0000313" key="5">
    <source>
        <dbReference type="EMBL" id="GIT94959.1"/>
    </source>
</evidence>
<dbReference type="Gene3D" id="3.40.50.720">
    <property type="entry name" value="NAD(P)-binding Rossmann-like Domain"/>
    <property type="match status" value="1"/>
</dbReference>
<dbReference type="Pfam" id="PF22725">
    <property type="entry name" value="GFO_IDH_MocA_C3"/>
    <property type="match status" value="1"/>
</dbReference>
<dbReference type="Pfam" id="PF01408">
    <property type="entry name" value="GFO_IDH_MocA"/>
    <property type="match status" value="1"/>
</dbReference>
<dbReference type="InterPro" id="IPR036291">
    <property type="entry name" value="NAD(P)-bd_dom_sf"/>
</dbReference>